<feature type="non-terminal residue" evidence="7">
    <location>
        <position position="1"/>
    </location>
</feature>
<dbReference type="EMBL" id="OB716584">
    <property type="protein sequence ID" value="CAD7239128.1"/>
    <property type="molecule type" value="Genomic_DNA"/>
</dbReference>
<dbReference type="PROSITE" id="PS51892">
    <property type="entry name" value="SUBTILASE"/>
    <property type="match status" value="1"/>
</dbReference>
<evidence type="ECO:0000256" key="5">
    <source>
        <dbReference type="PROSITE-ProRule" id="PRU01240"/>
    </source>
</evidence>
<dbReference type="PROSITE" id="PS00137">
    <property type="entry name" value="SUBTILASE_HIS"/>
    <property type="match status" value="1"/>
</dbReference>
<keyword evidence="4" id="KW-0720">Serine protease</keyword>
<dbReference type="OrthoDB" id="1740355at2759"/>
<dbReference type="AlphaFoldDB" id="A0A7R8ZYI0"/>
<proteinExistence type="inferred from homology"/>
<organism evidence="7">
    <name type="scientific">Cyprideis torosa</name>
    <dbReference type="NCBI Taxonomy" id="163714"/>
    <lineage>
        <taxon>Eukaryota</taxon>
        <taxon>Metazoa</taxon>
        <taxon>Ecdysozoa</taxon>
        <taxon>Arthropoda</taxon>
        <taxon>Crustacea</taxon>
        <taxon>Oligostraca</taxon>
        <taxon>Ostracoda</taxon>
        <taxon>Podocopa</taxon>
        <taxon>Podocopida</taxon>
        <taxon>Cytherocopina</taxon>
        <taxon>Cytheroidea</taxon>
        <taxon>Cytherideidae</taxon>
        <taxon>Cyprideis</taxon>
    </lineage>
</organism>
<feature type="domain" description="Peptidase S8/S53" evidence="6">
    <location>
        <begin position="4"/>
        <end position="134"/>
    </location>
</feature>
<evidence type="ECO:0000256" key="1">
    <source>
        <dbReference type="ARBA" id="ARBA00011073"/>
    </source>
</evidence>
<evidence type="ECO:0000313" key="7">
    <source>
        <dbReference type="EMBL" id="CAD7239128.1"/>
    </source>
</evidence>
<dbReference type="GO" id="GO:0004252">
    <property type="term" value="F:serine-type endopeptidase activity"/>
    <property type="evidence" value="ECO:0007669"/>
    <property type="project" value="InterPro"/>
</dbReference>
<dbReference type="PANTHER" id="PTHR43806">
    <property type="entry name" value="PEPTIDASE S8"/>
    <property type="match status" value="1"/>
</dbReference>
<evidence type="ECO:0000256" key="3">
    <source>
        <dbReference type="ARBA" id="ARBA00022801"/>
    </source>
</evidence>
<dbReference type="InterPro" id="IPR000209">
    <property type="entry name" value="Peptidase_S8/S53_dom"/>
</dbReference>
<dbReference type="SUPFAM" id="SSF52743">
    <property type="entry name" value="Subtilisin-like"/>
    <property type="match status" value="1"/>
</dbReference>
<dbReference type="GO" id="GO:0006508">
    <property type="term" value="P:proteolysis"/>
    <property type="evidence" value="ECO:0007669"/>
    <property type="project" value="UniProtKB-KW"/>
</dbReference>
<comment type="caution">
    <text evidence="5">Lacks conserved residue(s) required for the propagation of feature annotation.</text>
</comment>
<reference evidence="7" key="1">
    <citation type="submission" date="2020-11" db="EMBL/GenBank/DDBJ databases">
        <authorList>
            <person name="Tran Van P."/>
        </authorList>
    </citation>
    <scope>NUCLEOTIDE SEQUENCE</scope>
</reference>
<feature type="non-terminal residue" evidence="7">
    <location>
        <position position="149"/>
    </location>
</feature>
<dbReference type="InterPro" id="IPR050131">
    <property type="entry name" value="Peptidase_S8_subtilisin-like"/>
</dbReference>
<sequence>CTGNADDDNGHGTHVAGIIGALDNDLGIVGVAPGARLWAVKVLDSSGSGANSGILAGIDWVVAQGDIEVINMSLGSKEGKSPFLQQISQATNDAINAAVNVGITVVVAAGNSADDAADYTPANAPDAITVSALADFDGLPGGLAGSTCR</sequence>
<dbReference type="InterPro" id="IPR036852">
    <property type="entry name" value="Peptidase_S8/S53_dom_sf"/>
</dbReference>
<gene>
    <name evidence="7" type="ORF">CTOB1V02_LOCUS16943</name>
</gene>
<evidence type="ECO:0000256" key="4">
    <source>
        <dbReference type="ARBA" id="ARBA00022825"/>
    </source>
</evidence>
<dbReference type="Pfam" id="PF00082">
    <property type="entry name" value="Peptidase_S8"/>
    <property type="match status" value="1"/>
</dbReference>
<keyword evidence="2" id="KW-0645">Protease</keyword>
<name>A0A7R8ZYI0_9CRUS</name>
<accession>A0A7R8ZYI0</accession>
<dbReference type="Gene3D" id="3.40.50.200">
    <property type="entry name" value="Peptidase S8/S53 domain"/>
    <property type="match status" value="1"/>
</dbReference>
<evidence type="ECO:0000259" key="6">
    <source>
        <dbReference type="Pfam" id="PF00082"/>
    </source>
</evidence>
<dbReference type="PANTHER" id="PTHR43806:SF11">
    <property type="entry name" value="CEREVISIN-RELATED"/>
    <property type="match status" value="1"/>
</dbReference>
<dbReference type="GO" id="GO:0005615">
    <property type="term" value="C:extracellular space"/>
    <property type="evidence" value="ECO:0007669"/>
    <property type="project" value="TreeGrafter"/>
</dbReference>
<evidence type="ECO:0000256" key="2">
    <source>
        <dbReference type="ARBA" id="ARBA00022670"/>
    </source>
</evidence>
<protein>
    <recommendedName>
        <fullName evidence="6">Peptidase S8/S53 domain-containing protein</fullName>
    </recommendedName>
</protein>
<dbReference type="InterPro" id="IPR022398">
    <property type="entry name" value="Peptidase_S8_His-AS"/>
</dbReference>
<comment type="similarity">
    <text evidence="1 5">Belongs to the peptidase S8 family.</text>
</comment>
<keyword evidence="3" id="KW-0378">Hydrolase</keyword>